<evidence type="ECO:0000313" key="2">
    <source>
        <dbReference type="EMBL" id="GGI03389.1"/>
    </source>
</evidence>
<reference evidence="2" key="1">
    <citation type="journal article" date="2014" name="Int. J. Syst. Evol. Microbiol.">
        <title>Complete genome sequence of Corynebacterium casei LMG S-19264T (=DSM 44701T), isolated from a smear-ripened cheese.</title>
        <authorList>
            <consortium name="US DOE Joint Genome Institute (JGI-PGF)"/>
            <person name="Walter F."/>
            <person name="Albersmeier A."/>
            <person name="Kalinowski J."/>
            <person name="Ruckert C."/>
        </authorList>
    </citation>
    <scope>NUCLEOTIDE SEQUENCE</scope>
    <source>
        <strain evidence="2">CGMCC 1.14988</strain>
    </source>
</reference>
<dbReference type="SUPFAM" id="SSF51735">
    <property type="entry name" value="NAD(P)-binding Rossmann-fold domains"/>
    <property type="match status" value="1"/>
</dbReference>
<dbReference type="Gene3D" id="3.90.25.10">
    <property type="entry name" value="UDP-galactose 4-epimerase, domain 1"/>
    <property type="match status" value="1"/>
</dbReference>
<reference evidence="2" key="2">
    <citation type="submission" date="2020-09" db="EMBL/GenBank/DDBJ databases">
        <authorList>
            <person name="Sun Q."/>
            <person name="Zhou Y."/>
        </authorList>
    </citation>
    <scope>NUCLEOTIDE SEQUENCE</scope>
    <source>
        <strain evidence="2">CGMCC 1.14988</strain>
    </source>
</reference>
<proteinExistence type="predicted"/>
<feature type="domain" description="NAD(P)-binding" evidence="1">
    <location>
        <begin position="6"/>
        <end position="183"/>
    </location>
</feature>
<gene>
    <name evidence="2" type="ORF">GCM10011354_03790</name>
</gene>
<dbReference type="Pfam" id="PF13460">
    <property type="entry name" value="NAD_binding_10"/>
    <property type="match status" value="1"/>
</dbReference>
<protein>
    <submittedName>
        <fullName evidence="2">NAD(P)-dependent oxidoreductase</fullName>
    </submittedName>
</protein>
<evidence type="ECO:0000259" key="1">
    <source>
        <dbReference type="Pfam" id="PF13460"/>
    </source>
</evidence>
<comment type="caution">
    <text evidence="2">The sequence shown here is derived from an EMBL/GenBank/DDBJ whole genome shotgun (WGS) entry which is preliminary data.</text>
</comment>
<dbReference type="InterPro" id="IPR052718">
    <property type="entry name" value="NmrA-type_oxidoreductase"/>
</dbReference>
<dbReference type="PANTHER" id="PTHR47129">
    <property type="entry name" value="QUINONE OXIDOREDUCTASE 2"/>
    <property type="match status" value="1"/>
</dbReference>
<organism evidence="2 3">
    <name type="scientific">Egicoccus halophilus</name>
    <dbReference type="NCBI Taxonomy" id="1670830"/>
    <lineage>
        <taxon>Bacteria</taxon>
        <taxon>Bacillati</taxon>
        <taxon>Actinomycetota</taxon>
        <taxon>Nitriliruptoria</taxon>
        <taxon>Egicoccales</taxon>
        <taxon>Egicoccaceae</taxon>
        <taxon>Egicoccus</taxon>
    </lineage>
</organism>
<accession>A0A8J3A7V8</accession>
<dbReference type="EMBL" id="BMHA01000001">
    <property type="protein sequence ID" value="GGI03389.1"/>
    <property type="molecule type" value="Genomic_DNA"/>
</dbReference>
<sequence>MIAVTGATGNLGGLVVADLLERGVAPAGIVAVVRSRDRAAHLAAAGVQVRVADYDDPVALVSAFTGVERLLLVSGSEPGRRVGQHGNVIDAAVEAGVRSLAYTSITKAETSGIALAPDHLATEDLLADAPLATTVLRNNWYYENYTAGLESTLSQGQLLSATDGASFNPAARPDLAAAAAGVLTGEGHEGRIYELAGPSVTLAKLAATIAETSGTPVTVVELPAPAYREALLAAGLPAPVAAMLVDADEGIARGDLEVEESDLERLVGRPLIPFAEVVRAAL</sequence>
<dbReference type="InterPro" id="IPR036291">
    <property type="entry name" value="NAD(P)-bd_dom_sf"/>
</dbReference>
<dbReference type="RefSeq" id="WP_130648400.1">
    <property type="nucleotide sequence ID" value="NZ_BMHA01000001.1"/>
</dbReference>
<dbReference type="OrthoDB" id="5510591at2"/>
<dbReference type="Proteomes" id="UP000650511">
    <property type="component" value="Unassembled WGS sequence"/>
</dbReference>
<evidence type="ECO:0000313" key="3">
    <source>
        <dbReference type="Proteomes" id="UP000650511"/>
    </source>
</evidence>
<dbReference type="AlphaFoldDB" id="A0A8J3A7V8"/>
<dbReference type="PANTHER" id="PTHR47129:SF1">
    <property type="entry name" value="NMRA-LIKE DOMAIN-CONTAINING PROTEIN"/>
    <property type="match status" value="1"/>
</dbReference>
<name>A0A8J3A7V8_9ACTN</name>
<dbReference type="Gene3D" id="3.40.50.720">
    <property type="entry name" value="NAD(P)-binding Rossmann-like Domain"/>
    <property type="match status" value="1"/>
</dbReference>
<dbReference type="InterPro" id="IPR016040">
    <property type="entry name" value="NAD(P)-bd_dom"/>
</dbReference>
<keyword evidence="3" id="KW-1185">Reference proteome</keyword>